<protein>
    <submittedName>
        <fullName evidence="1">Uncharacterized protein</fullName>
    </submittedName>
</protein>
<evidence type="ECO:0000313" key="2">
    <source>
        <dbReference type="Proteomes" id="UP000595140"/>
    </source>
</evidence>
<dbReference type="EMBL" id="OOIL02000703">
    <property type="protein sequence ID" value="VFQ68625.1"/>
    <property type="molecule type" value="Genomic_DNA"/>
</dbReference>
<keyword evidence="2" id="KW-1185">Reference proteome</keyword>
<reference evidence="1 2" key="1">
    <citation type="submission" date="2018-04" db="EMBL/GenBank/DDBJ databases">
        <authorList>
            <person name="Vogel A."/>
        </authorList>
    </citation>
    <scope>NUCLEOTIDE SEQUENCE [LARGE SCALE GENOMIC DNA]</scope>
</reference>
<gene>
    <name evidence="1" type="ORF">CCAM_LOCUS10401</name>
</gene>
<sequence length="88" mass="10224">MEPFSLRCFLPLRYQRARRCRCNWCNSPSRCSQSEITNAACWAERSFDWNGKTLCSCGKRGRVQILVSGTVTCNDEVNCLWRPPFELI</sequence>
<proteinExistence type="predicted"/>
<dbReference type="Proteomes" id="UP000595140">
    <property type="component" value="Unassembled WGS sequence"/>
</dbReference>
<dbReference type="AlphaFoldDB" id="A0A484KVR3"/>
<organism evidence="1 2">
    <name type="scientific">Cuscuta campestris</name>
    <dbReference type="NCBI Taxonomy" id="132261"/>
    <lineage>
        <taxon>Eukaryota</taxon>
        <taxon>Viridiplantae</taxon>
        <taxon>Streptophyta</taxon>
        <taxon>Embryophyta</taxon>
        <taxon>Tracheophyta</taxon>
        <taxon>Spermatophyta</taxon>
        <taxon>Magnoliopsida</taxon>
        <taxon>eudicotyledons</taxon>
        <taxon>Gunneridae</taxon>
        <taxon>Pentapetalae</taxon>
        <taxon>asterids</taxon>
        <taxon>lamiids</taxon>
        <taxon>Solanales</taxon>
        <taxon>Convolvulaceae</taxon>
        <taxon>Cuscuteae</taxon>
        <taxon>Cuscuta</taxon>
        <taxon>Cuscuta subgen. Grammica</taxon>
        <taxon>Cuscuta sect. Cleistogrammica</taxon>
    </lineage>
</organism>
<accession>A0A484KVR3</accession>
<evidence type="ECO:0000313" key="1">
    <source>
        <dbReference type="EMBL" id="VFQ68625.1"/>
    </source>
</evidence>
<name>A0A484KVR3_9ASTE</name>